<protein>
    <submittedName>
        <fullName evidence="1">Uncharacterized protein</fullName>
    </submittedName>
</protein>
<evidence type="ECO:0000313" key="2">
    <source>
        <dbReference type="Proteomes" id="UP000230889"/>
    </source>
</evidence>
<dbReference type="Proteomes" id="UP000230889">
    <property type="component" value="Chromosome 2"/>
</dbReference>
<gene>
    <name evidence="1" type="ORF">CS875_11190</name>
</gene>
<name>A0AAI8EA96_BRUSS</name>
<accession>A0AAI8EA96</accession>
<organism evidence="1 2">
    <name type="scientific">Brucella suis</name>
    <dbReference type="NCBI Taxonomy" id="29461"/>
    <lineage>
        <taxon>Bacteria</taxon>
        <taxon>Pseudomonadati</taxon>
        <taxon>Pseudomonadota</taxon>
        <taxon>Alphaproteobacteria</taxon>
        <taxon>Hyphomicrobiales</taxon>
        <taxon>Brucellaceae</taxon>
        <taxon>Brucella/Ochrobactrum group</taxon>
        <taxon>Brucella</taxon>
    </lineage>
</organism>
<reference evidence="1 2" key="1">
    <citation type="submission" date="2017-10" db="EMBL/GenBank/DDBJ databases">
        <title>First isolation and characterization of Brucella suis from yak.</title>
        <authorList>
            <person name="Yang X."/>
            <person name="Wang N."/>
            <person name="Cao X."/>
            <person name="Bie P."/>
            <person name="Wang J."/>
            <person name="Lyu Y."/>
            <person name="Wu Q."/>
        </authorList>
    </citation>
    <scope>NUCLEOTIDE SEQUENCE [LARGE SCALE GENOMIC DNA]</scope>
    <source>
        <strain evidence="1 2">QH05</strain>
    </source>
</reference>
<evidence type="ECO:0000313" key="1">
    <source>
        <dbReference type="EMBL" id="ATQ53264.1"/>
    </source>
</evidence>
<dbReference type="EMBL" id="CP024421">
    <property type="protein sequence ID" value="ATQ53264.1"/>
    <property type="molecule type" value="Genomic_DNA"/>
</dbReference>
<sequence length="61" mass="7276">MKAMQTEMSARFLLEATTTHLPKPKNIITPRWTKRWRLHNLHQIPPVNLALFTSRRTHDDK</sequence>
<proteinExistence type="predicted"/>
<dbReference type="AlphaFoldDB" id="A0AAI8EA96"/>